<dbReference type="GO" id="GO:0003779">
    <property type="term" value="F:actin binding"/>
    <property type="evidence" value="ECO:0007669"/>
    <property type="project" value="InterPro"/>
</dbReference>
<protein>
    <recommendedName>
        <fullName evidence="6 7">Adenylyl cyclase-associated protein</fullName>
    </recommendedName>
</protein>
<comment type="function">
    <text evidence="5">The N-terminal domain binds to adenylyl cyclase, thereby enabling adenylyl cyclase to be activated by upstream regulatory signals, such as Ras. The C-terminal domain is required for normal cellular morphology and growth control.</text>
</comment>
<comment type="similarity">
    <text evidence="2 7">Belongs to the CAP family.</text>
</comment>
<dbReference type="Pfam" id="PF01213">
    <property type="entry name" value="CAP_N-CM"/>
    <property type="match status" value="1"/>
</dbReference>
<dbReference type="PANTHER" id="PTHR10652:SF0">
    <property type="entry name" value="ADENYLYL CYCLASE-ASSOCIATED PROTEIN"/>
    <property type="match status" value="1"/>
</dbReference>
<name>A0AAX4JKZ4_9TREE</name>
<dbReference type="InterPro" id="IPR001837">
    <property type="entry name" value="Adenylate_cyclase-assoc_CAP"/>
</dbReference>
<evidence type="ECO:0000256" key="7">
    <source>
        <dbReference type="RuleBase" id="RU000647"/>
    </source>
</evidence>
<feature type="compositionally biased region" description="Low complexity" evidence="8">
    <location>
        <begin position="290"/>
        <end position="300"/>
    </location>
</feature>
<dbReference type="GeneID" id="91091194"/>
<evidence type="ECO:0000313" key="10">
    <source>
        <dbReference type="EMBL" id="WWC85656.1"/>
    </source>
</evidence>
<keyword evidence="11" id="KW-1185">Reference proteome</keyword>
<feature type="region of interest" description="Disordered" evidence="8">
    <location>
        <begin position="24"/>
        <end position="84"/>
    </location>
</feature>
<reference evidence="10 11" key="1">
    <citation type="submission" date="2024-01" db="EMBL/GenBank/DDBJ databases">
        <title>Comparative genomics of Cryptococcus and Kwoniella reveals pathogenesis evolution and contrasting modes of karyotype evolution via chromosome fusion or intercentromeric recombination.</title>
        <authorList>
            <person name="Coelho M.A."/>
            <person name="David-Palma M."/>
            <person name="Shea T."/>
            <person name="Bowers K."/>
            <person name="McGinley-Smith S."/>
            <person name="Mohammad A.W."/>
            <person name="Gnirke A."/>
            <person name="Yurkov A.M."/>
            <person name="Nowrousian M."/>
            <person name="Sun S."/>
            <person name="Cuomo C.A."/>
            <person name="Heitman J."/>
        </authorList>
    </citation>
    <scope>NUCLEOTIDE SEQUENCE [LARGE SCALE GENOMIC DNA]</scope>
    <source>
        <strain evidence="10 11">CBS 6074</strain>
    </source>
</reference>
<evidence type="ECO:0000256" key="5">
    <source>
        <dbReference type="ARBA" id="ARBA00054756"/>
    </source>
</evidence>
<dbReference type="Gene3D" id="1.25.40.330">
    <property type="entry name" value="Adenylate cyclase-associated CAP, N-terminal domain"/>
    <property type="match status" value="1"/>
</dbReference>
<dbReference type="PROSITE" id="PS51329">
    <property type="entry name" value="C_CAP_COFACTOR_C"/>
    <property type="match status" value="1"/>
</dbReference>
<dbReference type="InterPro" id="IPR006599">
    <property type="entry name" value="CARP_motif"/>
</dbReference>
<dbReference type="InterPro" id="IPR053950">
    <property type="entry name" value="CAP_N"/>
</dbReference>
<dbReference type="InterPro" id="IPR018106">
    <property type="entry name" value="CAP_CS_N"/>
</dbReference>
<dbReference type="SMART" id="SM00673">
    <property type="entry name" value="CARP"/>
    <property type="match status" value="2"/>
</dbReference>
<dbReference type="SUPFAM" id="SSF101278">
    <property type="entry name" value="N-terminal domain of adenylylcyclase associated protein, CAP"/>
    <property type="match status" value="1"/>
</dbReference>
<feature type="compositionally biased region" description="Polar residues" evidence="8">
    <location>
        <begin position="326"/>
        <end position="340"/>
    </location>
</feature>
<gene>
    <name evidence="10" type="ORF">L201_000522</name>
</gene>
<keyword evidence="4" id="KW-0472">Membrane</keyword>
<dbReference type="EMBL" id="CP144098">
    <property type="protein sequence ID" value="WWC85656.1"/>
    <property type="molecule type" value="Genomic_DNA"/>
</dbReference>
<dbReference type="InterPro" id="IPR036223">
    <property type="entry name" value="CAP_C_sf"/>
</dbReference>
<feature type="compositionally biased region" description="Low complexity" evidence="8">
    <location>
        <begin position="266"/>
        <end position="279"/>
    </location>
</feature>
<dbReference type="InterPro" id="IPR013992">
    <property type="entry name" value="Adenylate_cyclase-assoc_CAP_N"/>
</dbReference>
<dbReference type="Proteomes" id="UP001355207">
    <property type="component" value="Chromosome 1"/>
</dbReference>
<keyword evidence="3" id="KW-1003">Cell membrane</keyword>
<feature type="region of interest" description="Disordered" evidence="8">
    <location>
        <begin position="316"/>
        <end position="365"/>
    </location>
</feature>
<dbReference type="RefSeq" id="XP_066072419.1">
    <property type="nucleotide sequence ID" value="XM_066216322.1"/>
</dbReference>
<sequence>MTGAQQGMHNLSTILKRLEAVTSRLEDVAVSSSSPAPTSSLKSPTIATHENLASHSAPAASGSGGAPPPPPPPPLPPAPAPVAEEVQSPAVKAYEDEIVNGALKEFIDKSNELGGLVKEHASLLPALCEAQLQFLKLASNHSKPSSPQGLGPLLEPQGKAIQAIMETKDKLSRSKEGRDWNVCFNTLGEGVPAWGWVQVEPAPAPFVAEMKNAAQFWSDRVIKQYKDTNPAAVAWAKAFAQLLTTLQAYVKQWHTTGVAWNPKGSPAPASIPASSSSSTAPPPPPPPPASSGSTASAPAAGGTAALLADLNKGGSVTSGLRKVDPSQMTHKNPELRSSSVVPDGASGKKAPPLKPKPGAAPAKKPAKLELEDGNKWMVEYQEDNKNIVIDQTELHQTVHIFSCKNSVVKIGGKINAVTMVGCKKTAIVLDSAVSSLSITSSPSFEVQITGKIPTIQIDTTDSGQVYLSKECMDSVEIITSKTSSINISVPTGQDGDFEERPVPEQMKSRVVNGKLVTEIIEHSG</sequence>
<evidence type="ECO:0000256" key="4">
    <source>
        <dbReference type="ARBA" id="ARBA00023136"/>
    </source>
</evidence>
<proteinExistence type="inferred from homology"/>
<dbReference type="GO" id="GO:0005737">
    <property type="term" value="C:cytoplasm"/>
    <property type="evidence" value="ECO:0007669"/>
    <property type="project" value="TreeGrafter"/>
</dbReference>
<feature type="compositionally biased region" description="Low complexity" evidence="8">
    <location>
        <begin position="31"/>
        <end position="44"/>
    </location>
</feature>
<dbReference type="FunFam" id="2.160.20.70:FF:000001">
    <property type="entry name" value="Adenylyl cyclase-associated protein"/>
    <property type="match status" value="1"/>
</dbReference>
<feature type="compositionally biased region" description="Polar residues" evidence="8">
    <location>
        <begin position="45"/>
        <end position="54"/>
    </location>
</feature>
<comment type="subcellular location">
    <subcellularLocation>
        <location evidence="1">Cell membrane</location>
        <topology evidence="1">Peripheral membrane protein</topology>
    </subcellularLocation>
</comment>
<dbReference type="FunFam" id="1.25.40.330:FF:000001">
    <property type="entry name" value="Adenylyl cyclase-associated protein"/>
    <property type="match status" value="1"/>
</dbReference>
<dbReference type="GO" id="GO:0007015">
    <property type="term" value="P:actin filament organization"/>
    <property type="evidence" value="ECO:0007669"/>
    <property type="project" value="TreeGrafter"/>
</dbReference>
<dbReference type="AlphaFoldDB" id="A0AAX4JKZ4"/>
<dbReference type="InterPro" id="IPR013912">
    <property type="entry name" value="Adenylate_cyclase-assoc_CAP_C"/>
</dbReference>
<dbReference type="GO" id="GO:0008179">
    <property type="term" value="F:adenylate cyclase binding"/>
    <property type="evidence" value="ECO:0007669"/>
    <property type="project" value="TreeGrafter"/>
</dbReference>
<organism evidence="10 11">
    <name type="scientific">Kwoniella dendrophila CBS 6074</name>
    <dbReference type="NCBI Taxonomy" id="1295534"/>
    <lineage>
        <taxon>Eukaryota</taxon>
        <taxon>Fungi</taxon>
        <taxon>Dikarya</taxon>
        <taxon>Basidiomycota</taxon>
        <taxon>Agaricomycotina</taxon>
        <taxon>Tremellomycetes</taxon>
        <taxon>Tremellales</taxon>
        <taxon>Cryptococcaceae</taxon>
        <taxon>Kwoniella</taxon>
    </lineage>
</organism>
<dbReference type="PROSITE" id="PS01088">
    <property type="entry name" value="CAP_1"/>
    <property type="match status" value="1"/>
</dbReference>
<evidence type="ECO:0000256" key="1">
    <source>
        <dbReference type="ARBA" id="ARBA00004202"/>
    </source>
</evidence>
<dbReference type="GO" id="GO:0005886">
    <property type="term" value="C:plasma membrane"/>
    <property type="evidence" value="ECO:0007669"/>
    <property type="project" value="UniProtKB-SubCell"/>
</dbReference>
<evidence type="ECO:0000256" key="2">
    <source>
        <dbReference type="ARBA" id="ARBA00007659"/>
    </source>
</evidence>
<dbReference type="InterPro" id="IPR036222">
    <property type="entry name" value="CAP_N_sf"/>
</dbReference>
<dbReference type="Pfam" id="PF08603">
    <property type="entry name" value="CAP_C"/>
    <property type="match status" value="1"/>
</dbReference>
<evidence type="ECO:0000259" key="9">
    <source>
        <dbReference type="PROSITE" id="PS51329"/>
    </source>
</evidence>
<evidence type="ECO:0000256" key="6">
    <source>
        <dbReference type="ARBA" id="ARBA00072052"/>
    </source>
</evidence>
<feature type="region of interest" description="Disordered" evidence="8">
    <location>
        <begin position="261"/>
        <end position="300"/>
    </location>
</feature>
<dbReference type="InterPro" id="IPR017901">
    <property type="entry name" value="C-CAP_CF_C-like"/>
</dbReference>
<evidence type="ECO:0000313" key="11">
    <source>
        <dbReference type="Proteomes" id="UP001355207"/>
    </source>
</evidence>
<dbReference type="SUPFAM" id="SSF69340">
    <property type="entry name" value="C-terminal domain of adenylylcyclase associated protein"/>
    <property type="match status" value="1"/>
</dbReference>
<evidence type="ECO:0000256" key="3">
    <source>
        <dbReference type="ARBA" id="ARBA00022475"/>
    </source>
</evidence>
<feature type="domain" description="C-CAP/cofactor C-like" evidence="9">
    <location>
        <begin position="365"/>
        <end position="502"/>
    </location>
</feature>
<dbReference type="PANTHER" id="PTHR10652">
    <property type="entry name" value="ADENYLYL CYCLASE-ASSOCIATED PROTEIN"/>
    <property type="match status" value="1"/>
</dbReference>
<dbReference type="InterPro" id="IPR016098">
    <property type="entry name" value="CAP/MinC_C"/>
</dbReference>
<feature type="compositionally biased region" description="Pro residues" evidence="8">
    <location>
        <begin position="66"/>
        <end position="80"/>
    </location>
</feature>
<dbReference type="InterPro" id="IPR028417">
    <property type="entry name" value="CAP_CS_C"/>
</dbReference>
<feature type="compositionally biased region" description="Pro residues" evidence="8">
    <location>
        <begin position="280"/>
        <end position="289"/>
    </location>
</feature>
<evidence type="ECO:0000256" key="8">
    <source>
        <dbReference type="SAM" id="MobiDB-lite"/>
    </source>
</evidence>
<dbReference type="Gene3D" id="2.160.20.70">
    <property type="match status" value="1"/>
</dbReference>
<accession>A0AAX4JKZ4</accession>
<dbReference type="GO" id="GO:0019933">
    <property type="term" value="P:cAMP-mediated signaling"/>
    <property type="evidence" value="ECO:0007669"/>
    <property type="project" value="TreeGrafter"/>
</dbReference>
<dbReference type="Pfam" id="PF21938">
    <property type="entry name" value="CAP_N"/>
    <property type="match status" value="1"/>
</dbReference>
<dbReference type="PROSITE" id="PS01089">
    <property type="entry name" value="CAP_2"/>
    <property type="match status" value="1"/>
</dbReference>